<dbReference type="Proteomes" id="UP000431451">
    <property type="component" value="Unassembled WGS sequence"/>
</dbReference>
<dbReference type="SMART" id="SM00422">
    <property type="entry name" value="HTH_MERR"/>
    <property type="match status" value="1"/>
</dbReference>
<evidence type="ECO:0000313" key="6">
    <source>
        <dbReference type="Proteomes" id="UP000431451"/>
    </source>
</evidence>
<evidence type="ECO:0000256" key="1">
    <source>
        <dbReference type="ARBA" id="ARBA00022491"/>
    </source>
</evidence>
<dbReference type="PROSITE" id="PS00552">
    <property type="entry name" value="HTH_MERR_1"/>
    <property type="match status" value="1"/>
</dbReference>
<evidence type="ECO:0000256" key="3">
    <source>
        <dbReference type="ARBA" id="ARBA00023125"/>
    </source>
</evidence>
<keyword evidence="2" id="KW-0805">Transcription regulation</keyword>
<organism evidence="5 6">
    <name type="scientific">Clostridium neonatale</name>
    <dbReference type="NCBI Taxonomy" id="137838"/>
    <lineage>
        <taxon>Bacteria</taxon>
        <taxon>Bacillati</taxon>
        <taxon>Bacillota</taxon>
        <taxon>Clostridia</taxon>
        <taxon>Eubacteriales</taxon>
        <taxon>Clostridiaceae</taxon>
        <taxon>Clostridium</taxon>
    </lineage>
</organism>
<dbReference type="InterPro" id="IPR047057">
    <property type="entry name" value="MerR_fam"/>
</dbReference>
<evidence type="ECO:0000256" key="4">
    <source>
        <dbReference type="ARBA" id="ARBA00023163"/>
    </source>
</evidence>
<evidence type="ECO:0000256" key="2">
    <source>
        <dbReference type="ARBA" id="ARBA00023015"/>
    </source>
</evidence>
<keyword evidence="3" id="KW-0238">DNA-binding</keyword>
<keyword evidence="4" id="KW-0804">Transcription</keyword>
<accession>A0A650ME90</accession>
<dbReference type="GO" id="GO:0003677">
    <property type="term" value="F:DNA binding"/>
    <property type="evidence" value="ECO:0007669"/>
    <property type="project" value="UniProtKB-KW"/>
</dbReference>
<reference evidence="5 6" key="1">
    <citation type="submission" date="2018-06" db="EMBL/GenBank/DDBJ databases">
        <authorList>
            <consortium name="IHU Genomes"/>
        </authorList>
    </citation>
    <scope>NUCLEOTIDE SEQUENCE [LARGE SCALE GENOMIC DNA]</scope>
    <source>
        <strain evidence="5 6">NEC25</strain>
    </source>
</reference>
<dbReference type="InterPro" id="IPR000551">
    <property type="entry name" value="MerR-type_HTH_dom"/>
</dbReference>
<keyword evidence="1" id="KW-0678">Repressor</keyword>
<dbReference type="PROSITE" id="PS50937">
    <property type="entry name" value="HTH_MERR_2"/>
    <property type="match status" value="1"/>
</dbReference>
<sequence length="273" mass="32418">MGFIMYQTYTIGELAKMLGITAETIRYYERKGIIQPIHDENTGYRYYTTWDLHMMIRARCYLGFGFTIEQTVKMLQKSNLDDINDVLFEQELLIEKQIVYYMNLLKQIRINRSLIEDFQNQSVQLSIKKNPAMFRINTQTNYHLILSKQQQIEIKSMSEKIPFVFSTALFKKNNILNNNTEFDFGIGIEEQFARLLNIQETGYIHYYPSQLCLYMCVPSRSSQFLTSQIMQPAFDYMKENNLELNGDIIIQIIAMYKPGDEYFNWHNVWIPIK</sequence>
<proteinExistence type="predicted"/>
<dbReference type="EMBL" id="UWJD01000002">
    <property type="protein sequence ID" value="VCT84987.1"/>
    <property type="molecule type" value="Genomic_DNA"/>
</dbReference>
<dbReference type="AlphaFoldDB" id="A0A650ME90"/>
<evidence type="ECO:0000313" key="5">
    <source>
        <dbReference type="EMBL" id="VCT84987.1"/>
    </source>
</evidence>
<dbReference type="PRINTS" id="PR00040">
    <property type="entry name" value="HTHMERR"/>
</dbReference>
<dbReference type="GO" id="GO:0003700">
    <property type="term" value="F:DNA-binding transcription factor activity"/>
    <property type="evidence" value="ECO:0007669"/>
    <property type="project" value="InterPro"/>
</dbReference>
<protein>
    <submittedName>
        <fullName evidence="5">HTH-type transcriptional regulator HmrR</fullName>
    </submittedName>
</protein>
<gene>
    <name evidence="5" type="primary">hmrR</name>
    <name evidence="5" type="ORF">CNEONATNEC25_02588</name>
</gene>
<dbReference type="CDD" id="cd00592">
    <property type="entry name" value="HTH_MerR-like"/>
    <property type="match status" value="1"/>
</dbReference>
<name>A0A650ME90_9CLOT</name>
<dbReference type="SUPFAM" id="SSF46955">
    <property type="entry name" value="Putative DNA-binding domain"/>
    <property type="match status" value="1"/>
</dbReference>
<dbReference type="Pfam" id="PF13411">
    <property type="entry name" value="MerR_1"/>
    <property type="match status" value="1"/>
</dbReference>
<dbReference type="InterPro" id="IPR009061">
    <property type="entry name" value="DNA-bd_dom_put_sf"/>
</dbReference>
<dbReference type="PANTHER" id="PTHR30204:SF69">
    <property type="entry name" value="MERR-FAMILY TRANSCRIPTIONAL REGULATOR"/>
    <property type="match status" value="1"/>
</dbReference>
<dbReference type="Gene3D" id="1.10.1660.10">
    <property type="match status" value="1"/>
</dbReference>
<dbReference type="PANTHER" id="PTHR30204">
    <property type="entry name" value="REDOX-CYCLING DRUG-SENSING TRANSCRIPTIONAL ACTIVATOR SOXR"/>
    <property type="match status" value="1"/>
</dbReference>